<proteinExistence type="predicted"/>
<reference evidence="3 4" key="1">
    <citation type="submission" date="2019-05" db="EMBL/GenBank/DDBJ databases">
        <title>Streptomyces marianii sp. nov., a novel marine actinomycete from southern coast of India.</title>
        <authorList>
            <person name="Iniyan A.M."/>
            <person name="Wink J."/>
            <person name="Ramprasad E."/>
            <person name="Ramana C.V."/>
            <person name="Bunk B."/>
            <person name="Sproer C."/>
            <person name="Joseph F.-J.R.S."/>
            <person name="Vincent S.G.P."/>
        </authorList>
    </citation>
    <scope>NUCLEOTIDE SEQUENCE [LARGE SCALE GENOMIC DNA]</scope>
    <source>
        <strain evidence="3 4">ICN19</strain>
    </source>
</reference>
<evidence type="ECO:0000259" key="2">
    <source>
        <dbReference type="Pfam" id="PF07812"/>
    </source>
</evidence>
<evidence type="ECO:0000313" key="4">
    <source>
        <dbReference type="Proteomes" id="UP000305921"/>
    </source>
</evidence>
<feature type="domain" description="TfuA-like core" evidence="2">
    <location>
        <begin position="55"/>
        <end position="173"/>
    </location>
</feature>
<dbReference type="OrthoDB" id="118811at2"/>
<dbReference type="InterPro" id="IPR012924">
    <property type="entry name" value="TfuA_core"/>
</dbReference>
<protein>
    <recommendedName>
        <fullName evidence="2">TfuA-like core domain-containing protein</fullName>
    </recommendedName>
</protein>
<evidence type="ECO:0000313" key="3">
    <source>
        <dbReference type="EMBL" id="TLQ47794.1"/>
    </source>
</evidence>
<gene>
    <name evidence="3" type="ORF">FEF34_37085</name>
</gene>
<accession>A0A5R9EJ95</accession>
<dbReference type="Gene3D" id="2.60.120.620">
    <property type="entry name" value="q2cbj1_9rhob like domain"/>
    <property type="match status" value="1"/>
</dbReference>
<sequence length="713" mass="76804">MGMTHTSRLVVTAGPTISADDVRRVLPEAEVRGPVAADQVLRWEWDAGDTLVVIDGVFLQSRAVRHKELLALLDRGVTVYGASSMGALRAAELEAFGMRGVGEVFRGYRDGVLVGDDEVALTHADAESAYRPTSWALVDLRDTAGRAAREGAIDQLTARTIVEAAKSLPFTARDDFTILEAARQRGCRAAALDSFRAYCLAQGPGVKHRDALSALAAATPTSDTGAAHCSPSPAGLRYRGAPVRLATTTHLRRWTPTSTPSAAPEGEREAAGPEQGRPRDDEVLTQLALDWPEYPAFQRSVAAECLLLQTLPQPNNGAVAEQRRTLSSIVDISEHDPTHLAWEPLARALGPRLPDLGLPSSPSEAGDALTLLRDTERDQPWDTAGPLLAVRLWLGDPRVDWRTPLVERLQTCPAYHRALAALADARAEAGPPVNDPTVLRDVCRSVLVRWGVQQPSDIPAVLRDHGFTDIDAMVSALRTHPRSAAKASGTRKAEATQAIPHVDHRAARADWERNGRVLLPAVLDAERVKAMATEAHEQIGEASLYERDDVVCHRDGSFASPAHYSLLPAGPLLRQLAFDEELLTALREATGTPRLVPQGGSVVVYHHGDFQGLHTDTAGATVTVGIALSERLPPMWWAPSLRGAAPDDLAKVVADKGFWPECAGFERLRHPPADGSVCAFAGSTIPHWRTPYSGEEAGLLATLSYTDPRGGPR</sequence>
<keyword evidence="4" id="KW-1185">Reference proteome</keyword>
<dbReference type="Pfam" id="PF07812">
    <property type="entry name" value="TfuA"/>
    <property type="match status" value="1"/>
</dbReference>
<evidence type="ECO:0000256" key="1">
    <source>
        <dbReference type="SAM" id="MobiDB-lite"/>
    </source>
</evidence>
<name>A0A5R9EJ95_9ACTN</name>
<feature type="region of interest" description="Disordered" evidence="1">
    <location>
        <begin position="252"/>
        <end position="280"/>
    </location>
</feature>
<comment type="caution">
    <text evidence="3">The sequence shown here is derived from an EMBL/GenBank/DDBJ whole genome shotgun (WGS) entry which is preliminary data.</text>
</comment>
<feature type="compositionally biased region" description="Basic and acidic residues" evidence="1">
    <location>
        <begin position="265"/>
        <end position="280"/>
    </location>
</feature>
<organism evidence="3 4">
    <name type="scientific">Streptomyces marianii</name>
    <dbReference type="NCBI Taxonomy" id="1817406"/>
    <lineage>
        <taxon>Bacteria</taxon>
        <taxon>Bacillati</taxon>
        <taxon>Actinomycetota</taxon>
        <taxon>Actinomycetes</taxon>
        <taxon>Kitasatosporales</taxon>
        <taxon>Streptomycetaceae</taxon>
        <taxon>Streptomyces</taxon>
    </lineage>
</organism>
<dbReference type="EMBL" id="VAWE01000001">
    <property type="protein sequence ID" value="TLQ47794.1"/>
    <property type="molecule type" value="Genomic_DNA"/>
</dbReference>
<dbReference type="AlphaFoldDB" id="A0A5R9EJ95"/>
<dbReference type="Proteomes" id="UP000305921">
    <property type="component" value="Unassembled WGS sequence"/>
</dbReference>
<dbReference type="SUPFAM" id="SSF51197">
    <property type="entry name" value="Clavaminate synthase-like"/>
    <property type="match status" value="1"/>
</dbReference>